<dbReference type="VEuPathDB" id="FungiDB:HGUI_01905"/>
<gene>
    <name evidence="1" type="ORF">HGUI_01905</name>
</gene>
<proteinExistence type="predicted"/>
<organism evidence="1 2">
    <name type="scientific">Hanseniaspora guilliermondii</name>
    <dbReference type="NCBI Taxonomy" id="56406"/>
    <lineage>
        <taxon>Eukaryota</taxon>
        <taxon>Fungi</taxon>
        <taxon>Dikarya</taxon>
        <taxon>Ascomycota</taxon>
        <taxon>Saccharomycotina</taxon>
        <taxon>Saccharomycetes</taxon>
        <taxon>Saccharomycodales</taxon>
        <taxon>Saccharomycodaceae</taxon>
        <taxon>Hanseniaspora</taxon>
    </lineage>
</organism>
<keyword evidence="2" id="KW-1185">Reference proteome</keyword>
<evidence type="ECO:0000313" key="2">
    <source>
        <dbReference type="Proteomes" id="UP000183365"/>
    </source>
</evidence>
<dbReference type="AlphaFoldDB" id="A0A1L0CMS1"/>
<evidence type="ECO:0000313" key="1">
    <source>
        <dbReference type="EMBL" id="SGZ39705.1"/>
    </source>
</evidence>
<name>A0A1L0CMS1_9ASCO</name>
<dbReference type="EMBL" id="FQNF01000029">
    <property type="protein sequence ID" value="SGZ39705.1"/>
    <property type="molecule type" value="Genomic_DNA"/>
</dbReference>
<reference evidence="2" key="1">
    <citation type="submission" date="2016-11" db="EMBL/GenBank/DDBJ databases">
        <authorList>
            <person name="Guldener U."/>
        </authorList>
    </citation>
    <scope>NUCLEOTIDE SEQUENCE [LARGE SCALE GENOMIC DNA]</scope>
</reference>
<dbReference type="OrthoDB" id="3972075at2759"/>
<sequence length="513" mass="60552">MHGNFKYLNRILRGIEIHNPSILESSLKHIVQKYKHTNKNIYLFEYNSSLAPQSYTINNIFNPKVHYLSINNNTIQRALAKKYSWKYNPNLKPWTLDHIINHNVFKFNDDPLFKHLKNVVVICGSSDQIPSRNYVYLRGWLFGYFFNLSKILNNQMNKLNLNDHERVNEITHKEQRIFDQNYGINHSTFDDNIASLYKHQLMVNNQLLEFVDLSYYESVNRKILNPSNNRKHKNESKLFPPRLLSSLAMSTVGLEYYNISRDINNPTQSQQKPLELLHNVEKIVITHADSALRILSRRSNEIDTLDMFKAFQFRSKLSFRMQMIYDIEPLAFIAPKNADDFALMKRTSLKTDLASQEEIDKGNVSGVFSYQSIRSYFKKAYPLMKHFTNVSSNDVIFKNYEYDGPAVIMHFKPSTYLLENIDKIDFIKLRRLLTSIVFNPKKSILYNLTFLSTENVIEDIKKRVDLEYYANTSAIDMSKEKFFELYELFDEITDKWNLVYDDFEIIESELEVV</sequence>
<dbReference type="Proteomes" id="UP000183365">
    <property type="component" value="Unassembled WGS sequence"/>
</dbReference>
<protein>
    <submittedName>
        <fullName evidence="1">Uncharacterized protein</fullName>
    </submittedName>
</protein>
<accession>A0A1L0CMS1</accession>